<protein>
    <recommendedName>
        <fullName evidence="3">Protein kinase domain-containing protein</fullName>
    </recommendedName>
</protein>
<evidence type="ECO:0000313" key="4">
    <source>
        <dbReference type="EMBL" id="CAA2627658.1"/>
    </source>
</evidence>
<evidence type="ECO:0000256" key="2">
    <source>
        <dbReference type="SAM" id="Phobius"/>
    </source>
</evidence>
<dbReference type="PROSITE" id="PS50011">
    <property type="entry name" value="PROTEIN_KINASE_DOM"/>
    <property type="match status" value="1"/>
</dbReference>
<dbReference type="EMBL" id="CACRZD030000010">
    <property type="protein sequence ID" value="CAA6666918.1"/>
    <property type="molecule type" value="Genomic_DNA"/>
</dbReference>
<dbReference type="InterPro" id="IPR000719">
    <property type="entry name" value="Prot_kinase_dom"/>
</dbReference>
<organism evidence="4">
    <name type="scientific">Spirodela intermedia</name>
    <name type="common">Intermediate duckweed</name>
    <dbReference type="NCBI Taxonomy" id="51605"/>
    <lineage>
        <taxon>Eukaryota</taxon>
        <taxon>Viridiplantae</taxon>
        <taxon>Streptophyta</taxon>
        <taxon>Embryophyta</taxon>
        <taxon>Tracheophyta</taxon>
        <taxon>Spermatophyta</taxon>
        <taxon>Magnoliopsida</taxon>
        <taxon>Liliopsida</taxon>
        <taxon>Araceae</taxon>
        <taxon>Lemnoideae</taxon>
        <taxon>Spirodela</taxon>
    </lineage>
</organism>
<dbReference type="Pfam" id="PF00069">
    <property type="entry name" value="Pkinase"/>
    <property type="match status" value="1"/>
</dbReference>
<feature type="region of interest" description="Disordered" evidence="1">
    <location>
        <begin position="47"/>
        <end position="68"/>
    </location>
</feature>
<dbReference type="InterPro" id="IPR052451">
    <property type="entry name" value="Ser/Thr_kinase-like"/>
</dbReference>
<feature type="domain" description="Protein kinase" evidence="3">
    <location>
        <begin position="90"/>
        <end position="392"/>
    </location>
</feature>
<keyword evidence="2" id="KW-0812">Transmembrane</keyword>
<keyword evidence="5" id="KW-1185">Reference proteome</keyword>
<reference evidence="4 5" key="1">
    <citation type="submission" date="2019-12" db="EMBL/GenBank/DDBJ databases">
        <authorList>
            <person name="Scholz U."/>
            <person name="Mascher M."/>
            <person name="Fiebig A."/>
        </authorList>
    </citation>
    <scope>NUCLEOTIDE SEQUENCE</scope>
</reference>
<accession>A0A7I8J9L7</accession>
<dbReference type="PANTHER" id="PTHR48008">
    <property type="entry name" value="LEUCINE-RICH REPEAT RECEPTOR-LIKE PROTEIN KINASE IMK3-RELATED"/>
    <property type="match status" value="1"/>
</dbReference>
<dbReference type="Proteomes" id="UP001189122">
    <property type="component" value="Unassembled WGS sequence"/>
</dbReference>
<dbReference type="EMBL" id="LR743597">
    <property type="protein sequence ID" value="CAA2627658.1"/>
    <property type="molecule type" value="Genomic_DNA"/>
</dbReference>
<dbReference type="InterPro" id="IPR011009">
    <property type="entry name" value="Kinase-like_dom_sf"/>
</dbReference>
<feature type="transmembrane region" description="Helical" evidence="2">
    <location>
        <begin position="7"/>
        <end position="28"/>
    </location>
</feature>
<proteinExistence type="predicted"/>
<keyword evidence="2" id="KW-0472">Membrane</keyword>
<feature type="compositionally biased region" description="Basic and acidic residues" evidence="1">
    <location>
        <begin position="52"/>
        <end position="61"/>
    </location>
</feature>
<gene>
    <name evidence="4" type="ORF">SI7747_10013311</name>
</gene>
<sequence>MGAGHGIRVLFGVVSPFLAVLLLFVAMYHCRNRSCNGGRDRRRRWLGWRGRPSGEKGHGGEGDGEEEEAEAEELISFPGGEDLTVHAILDAPGEVVGKSNYSTLYKAWVGVSCSDDGSGGGGSGRRGSLMLLRFVRPACIGQTGEVLPAVQLLGFVRHPNLVPLHALYVGPRGEKLLILPFFSGGSLYHFLKDGSKESYQWELIHQVSVGIAEGLDHLHNGLPRPVVHGNLKSKNILLDDSRRPRLSDFGLHLLLNPNSGQEMLEALAAEGYKSPELMKMREASKASDIYSLGIIFLEMITRKEPSSELAPPANRRLPSSIWNPVFDGKAAEMLCPELLRRSTKEGSIKEDGLLEFFQLAMACCSPSPLLRPDIKDVRRKLADIGRLVRPPS</sequence>
<evidence type="ECO:0000259" key="3">
    <source>
        <dbReference type="PROSITE" id="PS50011"/>
    </source>
</evidence>
<name>A0A7I8J9L7_SPIIN</name>
<dbReference type="GO" id="GO:0004672">
    <property type="term" value="F:protein kinase activity"/>
    <property type="evidence" value="ECO:0007669"/>
    <property type="project" value="InterPro"/>
</dbReference>
<evidence type="ECO:0000313" key="5">
    <source>
        <dbReference type="Proteomes" id="UP001189122"/>
    </source>
</evidence>
<dbReference type="AlphaFoldDB" id="A0A7I8J9L7"/>
<keyword evidence="2" id="KW-1133">Transmembrane helix</keyword>
<dbReference type="PANTHER" id="PTHR48008:SF13">
    <property type="entry name" value="PROTEIN KINASE SUPERFAMILY PROTEIN"/>
    <property type="match status" value="1"/>
</dbReference>
<dbReference type="Gene3D" id="1.10.510.10">
    <property type="entry name" value="Transferase(Phosphotransferase) domain 1"/>
    <property type="match status" value="1"/>
</dbReference>
<dbReference type="SUPFAM" id="SSF56112">
    <property type="entry name" value="Protein kinase-like (PK-like)"/>
    <property type="match status" value="1"/>
</dbReference>
<evidence type="ECO:0000256" key="1">
    <source>
        <dbReference type="SAM" id="MobiDB-lite"/>
    </source>
</evidence>
<dbReference type="GO" id="GO:0005524">
    <property type="term" value="F:ATP binding"/>
    <property type="evidence" value="ECO:0007669"/>
    <property type="project" value="InterPro"/>
</dbReference>